<dbReference type="EMBL" id="BGJZ01000005">
    <property type="protein sequence ID" value="GBH06924.1"/>
    <property type="molecule type" value="Genomic_DNA"/>
</dbReference>
<gene>
    <name evidence="1" type="ORF">KPSA1_00257</name>
</gene>
<evidence type="ECO:0000313" key="2">
    <source>
        <dbReference type="Proteomes" id="UP000247480"/>
    </source>
</evidence>
<name>A0A2V0Q427_PSESF</name>
<protein>
    <submittedName>
        <fullName evidence="1">WD40 repeat protein</fullName>
    </submittedName>
</protein>
<dbReference type="Proteomes" id="UP000247480">
    <property type="component" value="Unassembled WGS sequence"/>
</dbReference>
<dbReference type="AlphaFoldDB" id="A0A2V0Q427"/>
<sequence>MPRRRCCVIHSGKKRQTNLEATALATWQCLQNQCDAITQRLDLRKPGHQRPTKPFGQQKRQHPRAFAGFRLAAGQHHLCAGVAYVICQRGQRVSTVGLFKHMQFAQAHTQIGAQCWLFRVAGVQHLQVIPNQLQAKFDCTRVLFGAARTA</sequence>
<proteinExistence type="predicted"/>
<evidence type="ECO:0000313" key="1">
    <source>
        <dbReference type="EMBL" id="GBH06924.1"/>
    </source>
</evidence>
<accession>A0A2V0Q427</accession>
<organism evidence="1 2">
    <name type="scientific">Pseudomonas syringae pv. actinidiae</name>
    <dbReference type="NCBI Taxonomy" id="103796"/>
    <lineage>
        <taxon>Bacteria</taxon>
        <taxon>Pseudomonadati</taxon>
        <taxon>Pseudomonadota</taxon>
        <taxon>Gammaproteobacteria</taxon>
        <taxon>Pseudomonadales</taxon>
        <taxon>Pseudomonadaceae</taxon>
        <taxon>Pseudomonas</taxon>
        <taxon>Pseudomonas syringae</taxon>
    </lineage>
</organism>
<comment type="caution">
    <text evidence="1">The sequence shown here is derived from an EMBL/GenBank/DDBJ whole genome shotgun (WGS) entry which is preliminary data.</text>
</comment>
<reference evidence="1 2" key="1">
    <citation type="submission" date="2018-04" db="EMBL/GenBank/DDBJ databases">
        <title>Draft genome sequence of Pseudomonas syringae pv. actinidiae biovar 1 strains isolated from kiwifruit in Kagawa prefecture.</title>
        <authorList>
            <person name="Tabuchi M."/>
            <person name="Saito M."/>
            <person name="Fujiwara S."/>
            <person name="Sasa N."/>
            <person name="Akimitsu K."/>
            <person name="Gomi K."/>
            <person name="Konishi-Sugita S."/>
            <person name="Hamano K."/>
            <person name="Kataoka I."/>
        </authorList>
    </citation>
    <scope>NUCLEOTIDE SEQUENCE [LARGE SCALE GENOMIC DNA]</scope>
    <source>
        <strain evidence="1 2">MAFF212206</strain>
    </source>
</reference>